<accession>B0CAT8</accession>
<keyword evidence="2" id="KW-1185">Reference proteome</keyword>
<reference evidence="1 2" key="1">
    <citation type="journal article" date="2008" name="Proc. Natl. Acad. Sci. U.S.A.">
        <title>Niche adaptation and genome expansion in the chlorophyll d-producing cyanobacterium Acaryochloris marina.</title>
        <authorList>
            <person name="Swingley W.D."/>
            <person name="Chen M."/>
            <person name="Cheung P.C."/>
            <person name="Conrad A.L."/>
            <person name="Dejesa L.C."/>
            <person name="Hao J."/>
            <person name="Honchak B.M."/>
            <person name="Karbach L.E."/>
            <person name="Kurdoglu A."/>
            <person name="Lahiri S."/>
            <person name="Mastrian S.D."/>
            <person name="Miyashita H."/>
            <person name="Page L."/>
            <person name="Ramakrishna P."/>
            <person name="Satoh S."/>
            <person name="Sattley W.M."/>
            <person name="Shimada Y."/>
            <person name="Taylor H.L."/>
            <person name="Tomo T."/>
            <person name="Tsuchiya T."/>
            <person name="Wang Z.T."/>
            <person name="Raymond J."/>
            <person name="Mimuro M."/>
            <person name="Blankenship R.E."/>
            <person name="Touchman J.W."/>
        </authorList>
    </citation>
    <scope>NUCLEOTIDE SEQUENCE [LARGE SCALE GENOMIC DNA]</scope>
    <source>
        <strain evidence="2">MBIC 11017</strain>
    </source>
</reference>
<protein>
    <submittedName>
        <fullName evidence="1">Uncharacterized protein</fullName>
    </submittedName>
</protein>
<proteinExistence type="predicted"/>
<gene>
    <name evidence="1" type="ordered locus">AM1_5331</name>
</gene>
<dbReference type="AlphaFoldDB" id="B0CAT8"/>
<dbReference type="KEGG" id="amr:AM1_5331"/>
<sequence length="50" mass="5835">MDAHPRPECISEIIQDLESSYTVCLDACPSKLRDLDLSRINLWRMNLRCI</sequence>
<evidence type="ECO:0000313" key="1">
    <source>
        <dbReference type="EMBL" id="ABW30289.1"/>
    </source>
</evidence>
<dbReference type="EMBL" id="CP000828">
    <property type="protein sequence ID" value="ABW30289.1"/>
    <property type="molecule type" value="Genomic_DNA"/>
</dbReference>
<dbReference type="HOGENOM" id="CLU_3113318_0_0_3"/>
<name>B0CAT8_ACAM1</name>
<dbReference type="Proteomes" id="UP000000268">
    <property type="component" value="Chromosome"/>
</dbReference>
<organism evidence="1 2">
    <name type="scientific">Acaryochloris marina (strain MBIC 11017)</name>
    <dbReference type="NCBI Taxonomy" id="329726"/>
    <lineage>
        <taxon>Bacteria</taxon>
        <taxon>Bacillati</taxon>
        <taxon>Cyanobacteriota</taxon>
        <taxon>Cyanophyceae</taxon>
        <taxon>Acaryochloridales</taxon>
        <taxon>Acaryochloridaceae</taxon>
        <taxon>Acaryochloris</taxon>
    </lineage>
</organism>
<evidence type="ECO:0000313" key="2">
    <source>
        <dbReference type="Proteomes" id="UP000000268"/>
    </source>
</evidence>